<dbReference type="Pfam" id="PF02207">
    <property type="entry name" value="zf-UBR"/>
    <property type="match status" value="1"/>
</dbReference>
<accession>A0AAV9WUU8</accession>
<feature type="region of interest" description="Disordered" evidence="5">
    <location>
        <begin position="233"/>
        <end position="253"/>
    </location>
</feature>
<comment type="caution">
    <text evidence="7">The sequence shown here is derived from an EMBL/GenBank/DDBJ whole genome shotgun (WGS) entry which is preliminary data.</text>
</comment>
<keyword evidence="1" id="KW-0479">Metal-binding</keyword>
<dbReference type="GO" id="GO:0005737">
    <property type="term" value="C:cytoplasm"/>
    <property type="evidence" value="ECO:0007669"/>
    <property type="project" value="TreeGrafter"/>
</dbReference>
<dbReference type="CDD" id="cd19677">
    <property type="entry name" value="UBR-box_UBR7"/>
    <property type="match status" value="1"/>
</dbReference>
<keyword evidence="2" id="KW-0863">Zinc-finger</keyword>
<dbReference type="InterPro" id="IPR047506">
    <property type="entry name" value="UBR7-like_UBR-box"/>
</dbReference>
<dbReference type="PANTHER" id="PTHR13513:SF9">
    <property type="entry name" value="E3 UBIQUITIN-PROTEIN LIGASE UBR7-RELATED"/>
    <property type="match status" value="1"/>
</dbReference>
<dbReference type="PANTHER" id="PTHR13513">
    <property type="entry name" value="E3 UBIQUITIN-PROTEIN LIGASE UBR7"/>
    <property type="match status" value="1"/>
</dbReference>
<evidence type="ECO:0000256" key="5">
    <source>
        <dbReference type="SAM" id="MobiDB-lite"/>
    </source>
</evidence>
<evidence type="ECO:0000313" key="8">
    <source>
        <dbReference type="Proteomes" id="UP001365542"/>
    </source>
</evidence>
<dbReference type="GO" id="GO:0008270">
    <property type="term" value="F:zinc ion binding"/>
    <property type="evidence" value="ECO:0007669"/>
    <property type="project" value="UniProtKB-KW"/>
</dbReference>
<dbReference type="Proteomes" id="UP001365542">
    <property type="component" value="Unassembled WGS sequence"/>
</dbReference>
<dbReference type="GO" id="GO:0061630">
    <property type="term" value="F:ubiquitin protein ligase activity"/>
    <property type="evidence" value="ECO:0007669"/>
    <property type="project" value="InterPro"/>
</dbReference>
<feature type="domain" description="UBR-type" evidence="6">
    <location>
        <begin position="42"/>
        <end position="114"/>
    </location>
</feature>
<evidence type="ECO:0000256" key="3">
    <source>
        <dbReference type="ARBA" id="ARBA00022833"/>
    </source>
</evidence>
<feature type="region of interest" description="Disordered" evidence="5">
    <location>
        <begin position="173"/>
        <end position="198"/>
    </location>
</feature>
<dbReference type="SMART" id="SM00396">
    <property type="entry name" value="ZnF_UBR1"/>
    <property type="match status" value="1"/>
</dbReference>
<evidence type="ECO:0000256" key="4">
    <source>
        <dbReference type="PROSITE-ProRule" id="PRU00508"/>
    </source>
</evidence>
<evidence type="ECO:0000256" key="2">
    <source>
        <dbReference type="ARBA" id="ARBA00022771"/>
    </source>
</evidence>
<keyword evidence="8" id="KW-1185">Reference proteome</keyword>
<name>A0AAV9WUU8_9PEZI</name>
<dbReference type="AlphaFoldDB" id="A0AAV9WUU8"/>
<protein>
    <recommendedName>
        <fullName evidence="6">UBR-type domain-containing protein</fullName>
    </recommendedName>
</protein>
<feature type="compositionally biased region" description="Basic and acidic residues" evidence="5">
    <location>
        <begin position="177"/>
        <end position="196"/>
    </location>
</feature>
<reference evidence="7 8" key="1">
    <citation type="submission" date="2019-10" db="EMBL/GenBank/DDBJ databases">
        <authorList>
            <person name="Palmer J.M."/>
        </authorList>
    </citation>
    <scope>NUCLEOTIDE SEQUENCE [LARGE SCALE GENOMIC DNA]</scope>
    <source>
        <strain evidence="7 8">TWF694</strain>
    </source>
</reference>
<dbReference type="InterPro" id="IPR040204">
    <property type="entry name" value="UBR7"/>
</dbReference>
<feature type="compositionally biased region" description="Polar residues" evidence="5">
    <location>
        <begin position="238"/>
        <end position="248"/>
    </location>
</feature>
<dbReference type="InterPro" id="IPR003126">
    <property type="entry name" value="Znf_UBR"/>
</dbReference>
<evidence type="ECO:0000313" key="7">
    <source>
        <dbReference type="EMBL" id="KAK6526210.1"/>
    </source>
</evidence>
<dbReference type="EMBL" id="JAVHJO010000016">
    <property type="protein sequence ID" value="KAK6526210.1"/>
    <property type="molecule type" value="Genomic_DNA"/>
</dbReference>
<proteinExistence type="predicted"/>
<organism evidence="7 8">
    <name type="scientific">Orbilia ellipsospora</name>
    <dbReference type="NCBI Taxonomy" id="2528407"/>
    <lineage>
        <taxon>Eukaryota</taxon>
        <taxon>Fungi</taxon>
        <taxon>Dikarya</taxon>
        <taxon>Ascomycota</taxon>
        <taxon>Pezizomycotina</taxon>
        <taxon>Orbiliomycetes</taxon>
        <taxon>Orbiliales</taxon>
        <taxon>Orbiliaceae</taxon>
        <taxon>Orbilia</taxon>
    </lineage>
</organism>
<keyword evidence="3" id="KW-0862">Zinc</keyword>
<gene>
    <name evidence="7" type="ORF">TWF694_004830</name>
</gene>
<evidence type="ECO:0000256" key="1">
    <source>
        <dbReference type="ARBA" id="ARBA00022723"/>
    </source>
</evidence>
<dbReference type="PROSITE" id="PS51157">
    <property type="entry name" value="ZF_UBR"/>
    <property type="match status" value="1"/>
</dbReference>
<sequence>MTFAHHRTEMQIASVSQTAQDYIDAQRQLEIEAREVLPYSFDTCTKPLGPLRQLVFACMACTTDGSSPAGVCYSCSISCHGSHGELVELFSKRNFECDCGTTRMPLSCCKLRNVQGEEARSGNNYNHNFKNLFCNNESYEAEHEYGTMYQCLLGDCCGEDWFHDRCILGNETESSDDSLKSGGDRNSGEDKTRPIEEFPDENSFDHFICWKCVSGNPWLRRYIGNPGFLKPVIRKPSSKQTGGENNTPGLRKRKISEISSNGTFKDDAEERAPVPKTAALEVGDTLLLNYDTMCDNISPTCELPKSGPPELARYEVSLFLHAGFRDHLCRCVSCLEILQKHKILLEDEVTYEPPLDSDAAESAGHDSLLDAGEKALGSIDRVRAIEGVLAYNMLKEKVKEFLQPFAEEKRVVGTEDVKKYFEQLRRTSDSTPSTASHQEEN</sequence>
<evidence type="ECO:0000259" key="6">
    <source>
        <dbReference type="PROSITE" id="PS51157"/>
    </source>
</evidence>
<feature type="zinc finger region" description="UBR-type" evidence="4">
    <location>
        <begin position="42"/>
        <end position="114"/>
    </location>
</feature>